<comment type="cofactor">
    <cofactor evidence="1">
        <name>thiamine diphosphate</name>
        <dbReference type="ChEBI" id="CHEBI:58937"/>
    </cofactor>
</comment>
<protein>
    <recommendedName>
        <fullName evidence="4">Transketolase-like pyrimidine-binding domain-containing protein</fullName>
    </recommendedName>
</protein>
<evidence type="ECO:0000256" key="1">
    <source>
        <dbReference type="ARBA" id="ARBA00001964"/>
    </source>
</evidence>
<proteinExistence type="inferred from homology"/>
<dbReference type="SMART" id="SM00861">
    <property type="entry name" value="Transket_pyr"/>
    <property type="match status" value="1"/>
</dbReference>
<dbReference type="PANTHER" id="PTHR43825">
    <property type="entry name" value="PYRUVATE DEHYDROGENASE E1 COMPONENT"/>
    <property type="match status" value="1"/>
</dbReference>
<dbReference type="Proteomes" id="UP000177596">
    <property type="component" value="Unassembled WGS sequence"/>
</dbReference>
<name>A0A1F8DH79_9BACT</name>
<dbReference type="PANTHER" id="PTHR43825:SF1">
    <property type="entry name" value="TRANSKETOLASE-LIKE PYRIMIDINE-BINDING DOMAIN-CONTAINING PROTEIN"/>
    <property type="match status" value="1"/>
</dbReference>
<evidence type="ECO:0000256" key="3">
    <source>
        <dbReference type="ARBA" id="ARBA00023052"/>
    </source>
</evidence>
<dbReference type="InterPro" id="IPR033248">
    <property type="entry name" value="Transketolase_C"/>
</dbReference>
<evidence type="ECO:0000313" key="6">
    <source>
        <dbReference type="Proteomes" id="UP000177596"/>
    </source>
</evidence>
<keyword evidence="3" id="KW-0786">Thiamine pyrophosphate</keyword>
<dbReference type="Pfam" id="PF02780">
    <property type="entry name" value="Transketolase_C"/>
    <property type="match status" value="1"/>
</dbReference>
<dbReference type="SUPFAM" id="SSF52518">
    <property type="entry name" value="Thiamin diphosphate-binding fold (THDP-binding)"/>
    <property type="match status" value="1"/>
</dbReference>
<feature type="domain" description="Transketolase-like pyrimidine-binding" evidence="4">
    <location>
        <begin position="2"/>
        <end position="168"/>
    </location>
</feature>
<dbReference type="InterPro" id="IPR009014">
    <property type="entry name" value="Transketo_C/PFOR_II"/>
</dbReference>
<comment type="caution">
    <text evidence="5">The sequence shown here is derived from an EMBL/GenBank/DDBJ whole genome shotgun (WGS) entry which is preliminary data.</text>
</comment>
<comment type="similarity">
    <text evidence="2">Belongs to the transketolase family.</text>
</comment>
<dbReference type="CDD" id="cd07033">
    <property type="entry name" value="TPP_PYR_DXS_TK_like"/>
    <property type="match status" value="1"/>
</dbReference>
<gene>
    <name evidence="5" type="ORF">A2573_02370</name>
</gene>
<sequence length="314" mass="33826">MKSMRDGFGESLLELGENNPDIVVLTADLAESTRVKDFAEKFPDRFFQVGVAEQGLVTIAAGMAAAGKIPFITSYAVFSPGRTWEQIKVTAALNDVPVKIIGAHAGFGASMYGATHESLEDIALMRVIPNMVVVSPCDFIEAKKATRAIAGNGKPTYLRLARQDSLVLTKSDDTFEIGKASILYEAKNPQVALIGTGPVLVEALEAAKQLEEGGLGAVVINLHTIKPIDEQTLIHFSKITGAVVTVEEHQIMGGMGSAVSEMLSKNFPVPMEFIGVKDSFGESAKNYNDLWKKFGLKKENIIEAVKKAILRRGS</sequence>
<reference evidence="5 6" key="1">
    <citation type="journal article" date="2016" name="Nat. Commun.">
        <title>Thousands of microbial genomes shed light on interconnected biogeochemical processes in an aquifer system.</title>
        <authorList>
            <person name="Anantharaman K."/>
            <person name="Brown C.T."/>
            <person name="Hug L.A."/>
            <person name="Sharon I."/>
            <person name="Castelle C.J."/>
            <person name="Probst A.J."/>
            <person name="Thomas B.C."/>
            <person name="Singh A."/>
            <person name="Wilkins M.J."/>
            <person name="Karaoz U."/>
            <person name="Brodie E.L."/>
            <person name="Williams K.H."/>
            <person name="Hubbard S.S."/>
            <person name="Banfield J.F."/>
        </authorList>
    </citation>
    <scope>NUCLEOTIDE SEQUENCE [LARGE SCALE GENOMIC DNA]</scope>
</reference>
<evidence type="ECO:0000313" key="5">
    <source>
        <dbReference type="EMBL" id="OGM87964.1"/>
    </source>
</evidence>
<dbReference type="AlphaFoldDB" id="A0A1F8DH79"/>
<dbReference type="InterPro" id="IPR051157">
    <property type="entry name" value="PDH/Transketolase"/>
</dbReference>
<accession>A0A1F8DH79</accession>
<dbReference type="Gene3D" id="3.40.50.920">
    <property type="match status" value="1"/>
</dbReference>
<dbReference type="EMBL" id="MGIL01000019">
    <property type="protein sequence ID" value="OGM87964.1"/>
    <property type="molecule type" value="Genomic_DNA"/>
</dbReference>
<evidence type="ECO:0000256" key="2">
    <source>
        <dbReference type="ARBA" id="ARBA00007131"/>
    </source>
</evidence>
<dbReference type="Pfam" id="PF02779">
    <property type="entry name" value="Transket_pyr"/>
    <property type="match status" value="1"/>
</dbReference>
<dbReference type="InterPro" id="IPR005475">
    <property type="entry name" value="Transketolase-like_Pyr-bd"/>
</dbReference>
<organism evidence="5 6">
    <name type="scientific">Candidatus Woesebacteria bacterium RIFOXYD1_FULL_43_18</name>
    <dbReference type="NCBI Taxonomy" id="1802551"/>
    <lineage>
        <taxon>Bacteria</taxon>
        <taxon>Candidatus Woeseibacteriota</taxon>
    </lineage>
</organism>
<dbReference type="SUPFAM" id="SSF52922">
    <property type="entry name" value="TK C-terminal domain-like"/>
    <property type="match status" value="1"/>
</dbReference>
<evidence type="ECO:0000259" key="4">
    <source>
        <dbReference type="SMART" id="SM00861"/>
    </source>
</evidence>
<dbReference type="Gene3D" id="3.40.50.970">
    <property type="match status" value="1"/>
</dbReference>
<dbReference type="FunFam" id="3.40.50.970:FF:000129">
    <property type="entry name" value="Transketolase"/>
    <property type="match status" value="1"/>
</dbReference>
<dbReference type="InterPro" id="IPR029061">
    <property type="entry name" value="THDP-binding"/>
</dbReference>